<accession>A0A1Z5AXA7</accession>
<evidence type="ECO:0000313" key="1">
    <source>
        <dbReference type="EMBL" id="CRI06676.1"/>
    </source>
</evidence>
<dbReference type="Proteomes" id="UP000464233">
    <property type="component" value="Plasmid LMA_pa"/>
</dbReference>
<geneLocation type="plasmid" evidence="1">
    <name>LMA_pa</name>
</geneLocation>
<protein>
    <submittedName>
        <fullName evidence="1">Uncharacterized protein</fullName>
    </submittedName>
</protein>
<organism evidence="1 2">
    <name type="scientific">Carnobacterium maltaromaticum</name>
    <name type="common">Carnobacterium piscicola</name>
    <dbReference type="NCBI Taxonomy" id="2751"/>
    <lineage>
        <taxon>Bacteria</taxon>
        <taxon>Bacillati</taxon>
        <taxon>Bacillota</taxon>
        <taxon>Bacilli</taxon>
        <taxon>Lactobacillales</taxon>
        <taxon>Carnobacteriaceae</taxon>
        <taxon>Carnobacterium</taxon>
    </lineage>
</organism>
<dbReference type="EMBL" id="LN846932">
    <property type="protein sequence ID" value="CRI06676.1"/>
    <property type="molecule type" value="Genomic_DNA"/>
</dbReference>
<dbReference type="RefSeq" id="WP_176455276.1">
    <property type="nucleotide sequence ID" value="NZ_LN846932.1"/>
</dbReference>
<proteinExistence type="predicted"/>
<keyword evidence="1" id="KW-0614">Plasmid</keyword>
<reference evidence="1 2" key="2">
    <citation type="submission" date="2015-04" db="EMBL/GenBank/DDBJ databases">
        <title>Carnobacterium maltaromaticum LMA28 plasmids.</title>
        <authorList>
            <person name="Cailliez-Grimal C."/>
            <person name="Iskandar C."/>
        </authorList>
    </citation>
    <scope>NUCLEOTIDE SEQUENCE [LARGE SCALE GENOMIC DNA]</scope>
    <source>
        <strain evidence="1 2">LMA28</strain>
        <plasmid evidence="2">Chromosome</plasmid>
    </source>
</reference>
<dbReference type="AlphaFoldDB" id="A0A1Z5AXA7"/>
<evidence type="ECO:0000313" key="2">
    <source>
        <dbReference type="Proteomes" id="UP000464233"/>
    </source>
</evidence>
<name>A0A1Z5AXA7_CARML</name>
<sequence length="86" mass="9931">MERLREGKADLAYIIENGYKATICSGKDVVKILEIDVNSYSSRVNRFMKESPVFIINEDEKSDYDKLVEQYKAKGKTPINIKKEPE</sequence>
<gene>
    <name evidence="1" type="ORF">BN424_pa0011</name>
</gene>
<reference evidence="1 2" key="1">
    <citation type="submission" date="2015-04" db="EMBL/GenBank/DDBJ databases">
        <title>Carnobacterium maltaromaticum LMA28 complete chromosome sequence.</title>
        <authorList>
            <person name="Borges F."/>
            <person name="Cailliez-Grimal C."/>
        </authorList>
    </citation>
    <scope>NUCLEOTIDE SEQUENCE [LARGE SCALE GENOMIC DNA]</scope>
    <source>
        <strain evidence="1 2">LMA28</strain>
        <plasmid evidence="2">Chromosome</plasmid>
    </source>
</reference>